<dbReference type="GO" id="GO:0006303">
    <property type="term" value="P:double-strand break repair via nonhomologous end joining"/>
    <property type="evidence" value="ECO:0007669"/>
    <property type="project" value="TreeGrafter"/>
</dbReference>
<dbReference type="SUPFAM" id="SSF56091">
    <property type="entry name" value="DNA ligase/mRNA capping enzyme, catalytic domain"/>
    <property type="match status" value="1"/>
</dbReference>
<dbReference type="Gene3D" id="1.10.3260.10">
    <property type="entry name" value="DNA ligase, ATP-dependent, N-terminal domain"/>
    <property type="match status" value="1"/>
</dbReference>
<dbReference type="eggNOG" id="KOG0966">
    <property type="taxonomic scope" value="Eukaryota"/>
</dbReference>
<dbReference type="EMBL" id="AFNH02000855">
    <property type="protein sequence ID" value="EZG55314.1"/>
    <property type="molecule type" value="Genomic_DNA"/>
</dbReference>
<dbReference type="InterPro" id="IPR029710">
    <property type="entry name" value="LIG4"/>
</dbReference>
<dbReference type="GeneID" id="22914069"/>
<protein>
    <submittedName>
        <fullName evidence="3">DNA ligase</fullName>
    </submittedName>
</protein>
<organism evidence="3 4">
    <name type="scientific">Gregarina niphandrodes</name>
    <name type="common">Septate eugregarine</name>
    <dbReference type="NCBI Taxonomy" id="110365"/>
    <lineage>
        <taxon>Eukaryota</taxon>
        <taxon>Sar</taxon>
        <taxon>Alveolata</taxon>
        <taxon>Apicomplexa</taxon>
        <taxon>Conoidasida</taxon>
        <taxon>Gregarinasina</taxon>
        <taxon>Eugregarinorida</taxon>
        <taxon>Gregarinidae</taxon>
        <taxon>Gregarina</taxon>
    </lineage>
</organism>
<sequence>MILFQDLCEVGERVCEVKGTTGRRILYEFIQRSKEGLEFDEFYIFIRLVLPQLDDVRKSFGLKEVLLGKIYSELLSLNDTEMKRLRYYKDPNKALANINTPKGIQVGNFPSVLYYTLASRLSCTESSMTMVQVNEWLDLLWGSQDDNKRRYELFQRIINECPPLHHKWIVKLVLKNLEFSIGYETILKMIHPTGAELYNSNGQLRLTLEEVWSKTTPASLPLAGGVTRNPKPMLAKAVSLEQVPNTCRSLVDGSMTAVAIEPKLDGERLLCRYKRASEDDDVELLLYTRSGNSDYPSMYIPYLKTFFDGAISST</sequence>
<dbReference type="AlphaFoldDB" id="A0A023B347"/>
<dbReference type="GO" id="GO:0032807">
    <property type="term" value="C:DNA ligase IV complex"/>
    <property type="evidence" value="ECO:0007669"/>
    <property type="project" value="TreeGrafter"/>
</dbReference>
<evidence type="ECO:0000313" key="4">
    <source>
        <dbReference type="Proteomes" id="UP000019763"/>
    </source>
</evidence>
<dbReference type="InterPro" id="IPR036599">
    <property type="entry name" value="DNA_ligase_N_sf"/>
</dbReference>
<dbReference type="Proteomes" id="UP000019763">
    <property type="component" value="Unassembled WGS sequence"/>
</dbReference>
<dbReference type="GO" id="GO:0003910">
    <property type="term" value="F:DNA ligase (ATP) activity"/>
    <property type="evidence" value="ECO:0007669"/>
    <property type="project" value="InterPro"/>
</dbReference>
<name>A0A023B347_GRENI</name>
<feature type="domain" description="DNA ligase ATP-dependent N-terminal" evidence="2">
    <location>
        <begin position="4"/>
        <end position="191"/>
    </location>
</feature>
<dbReference type="GO" id="GO:0005524">
    <property type="term" value="F:ATP binding"/>
    <property type="evidence" value="ECO:0007669"/>
    <property type="project" value="InterPro"/>
</dbReference>
<evidence type="ECO:0000313" key="3">
    <source>
        <dbReference type="EMBL" id="EZG55314.1"/>
    </source>
</evidence>
<proteinExistence type="predicted"/>
<gene>
    <name evidence="3" type="ORF">GNI_114800</name>
</gene>
<dbReference type="PANTHER" id="PTHR45997:SF1">
    <property type="entry name" value="DNA LIGASE 4"/>
    <property type="match status" value="1"/>
</dbReference>
<keyword evidence="1 3" id="KW-0436">Ligase</keyword>
<comment type="caution">
    <text evidence="3">The sequence shown here is derived from an EMBL/GenBank/DDBJ whole genome shotgun (WGS) entry which is preliminary data.</text>
</comment>
<keyword evidence="4" id="KW-1185">Reference proteome</keyword>
<dbReference type="VEuPathDB" id="CryptoDB:GNI_114800"/>
<accession>A0A023B347</accession>
<reference evidence="3" key="1">
    <citation type="submission" date="2013-12" db="EMBL/GenBank/DDBJ databases">
        <authorList>
            <person name="Omoto C.K."/>
            <person name="Sibley D."/>
            <person name="Venepally P."/>
            <person name="Hadjithomas M."/>
            <person name="Karamycheva S."/>
            <person name="Brunk B."/>
            <person name="Roos D."/>
            <person name="Caler E."/>
            <person name="Lorenzi H."/>
        </authorList>
    </citation>
    <scope>NUCLEOTIDE SEQUENCE</scope>
</reference>
<dbReference type="InterPro" id="IPR012308">
    <property type="entry name" value="DNA_ligase_ATP-dep_N"/>
</dbReference>
<dbReference type="GO" id="GO:0006310">
    <property type="term" value="P:DNA recombination"/>
    <property type="evidence" value="ECO:0007669"/>
    <property type="project" value="InterPro"/>
</dbReference>
<dbReference type="GO" id="GO:0003677">
    <property type="term" value="F:DNA binding"/>
    <property type="evidence" value="ECO:0007669"/>
    <property type="project" value="InterPro"/>
</dbReference>
<evidence type="ECO:0000259" key="2">
    <source>
        <dbReference type="Pfam" id="PF04675"/>
    </source>
</evidence>
<dbReference type="RefSeq" id="XP_011131648.1">
    <property type="nucleotide sequence ID" value="XM_011133346.1"/>
</dbReference>
<dbReference type="GO" id="GO:0006297">
    <property type="term" value="P:nucleotide-excision repair, DNA gap filling"/>
    <property type="evidence" value="ECO:0007669"/>
    <property type="project" value="TreeGrafter"/>
</dbReference>
<dbReference type="PANTHER" id="PTHR45997">
    <property type="entry name" value="DNA LIGASE 4"/>
    <property type="match status" value="1"/>
</dbReference>
<dbReference type="OrthoDB" id="434325at2759"/>
<dbReference type="Pfam" id="PF04675">
    <property type="entry name" value="DNA_ligase_A_N"/>
    <property type="match status" value="1"/>
</dbReference>
<evidence type="ECO:0000256" key="1">
    <source>
        <dbReference type="ARBA" id="ARBA00022598"/>
    </source>
</evidence>